<name>A0ABP5EW38_9MICO</name>
<dbReference type="SMART" id="SM00448">
    <property type="entry name" value="REC"/>
    <property type="match status" value="1"/>
</dbReference>
<feature type="domain" description="Response regulatory" evidence="4">
    <location>
        <begin position="3"/>
        <end position="117"/>
    </location>
</feature>
<dbReference type="Gene3D" id="6.10.250.690">
    <property type="match status" value="1"/>
</dbReference>
<accession>A0ABP5EW38</accession>
<dbReference type="RefSeq" id="WP_344309284.1">
    <property type="nucleotide sequence ID" value="NZ_BAAANO010000018.1"/>
</dbReference>
<organism evidence="6 7">
    <name type="scientific">Brevibacterium samyangense</name>
    <dbReference type="NCBI Taxonomy" id="366888"/>
    <lineage>
        <taxon>Bacteria</taxon>
        <taxon>Bacillati</taxon>
        <taxon>Actinomycetota</taxon>
        <taxon>Actinomycetes</taxon>
        <taxon>Micrococcales</taxon>
        <taxon>Brevibacteriaceae</taxon>
        <taxon>Brevibacterium</taxon>
    </lineage>
</organism>
<dbReference type="Proteomes" id="UP001500755">
    <property type="component" value="Unassembled WGS sequence"/>
</dbReference>
<dbReference type="SMART" id="SM00862">
    <property type="entry name" value="Trans_reg_C"/>
    <property type="match status" value="1"/>
</dbReference>
<dbReference type="Gene3D" id="3.40.50.2300">
    <property type="match status" value="1"/>
</dbReference>
<reference evidence="7" key="1">
    <citation type="journal article" date="2019" name="Int. J. Syst. Evol. Microbiol.">
        <title>The Global Catalogue of Microorganisms (GCM) 10K type strain sequencing project: providing services to taxonomists for standard genome sequencing and annotation.</title>
        <authorList>
            <consortium name="The Broad Institute Genomics Platform"/>
            <consortium name="The Broad Institute Genome Sequencing Center for Infectious Disease"/>
            <person name="Wu L."/>
            <person name="Ma J."/>
        </authorList>
    </citation>
    <scope>NUCLEOTIDE SEQUENCE [LARGE SCALE GENOMIC DNA]</scope>
    <source>
        <strain evidence="7">JCM 14546</strain>
    </source>
</reference>
<dbReference type="CDD" id="cd00383">
    <property type="entry name" value="trans_reg_C"/>
    <property type="match status" value="1"/>
</dbReference>
<evidence type="ECO:0000259" key="5">
    <source>
        <dbReference type="PROSITE" id="PS51755"/>
    </source>
</evidence>
<keyword evidence="1 3" id="KW-0238">DNA-binding</keyword>
<dbReference type="InterPro" id="IPR011006">
    <property type="entry name" value="CheY-like_superfamily"/>
</dbReference>
<dbReference type="SUPFAM" id="SSF52172">
    <property type="entry name" value="CheY-like"/>
    <property type="match status" value="1"/>
</dbReference>
<keyword evidence="2" id="KW-0597">Phosphoprotein</keyword>
<keyword evidence="7" id="KW-1185">Reference proteome</keyword>
<feature type="modified residue" description="4-aspartylphosphate" evidence="2">
    <location>
        <position position="52"/>
    </location>
</feature>
<proteinExistence type="predicted"/>
<gene>
    <name evidence="6" type="ORF">GCM10009755_20000</name>
</gene>
<dbReference type="Pfam" id="PF00072">
    <property type="entry name" value="Response_reg"/>
    <property type="match status" value="1"/>
</dbReference>
<dbReference type="PANTHER" id="PTHR48111">
    <property type="entry name" value="REGULATOR OF RPOS"/>
    <property type="match status" value="1"/>
</dbReference>
<dbReference type="EMBL" id="BAAANO010000018">
    <property type="protein sequence ID" value="GAA2009322.1"/>
    <property type="molecule type" value="Genomic_DNA"/>
</dbReference>
<evidence type="ECO:0000313" key="7">
    <source>
        <dbReference type="Proteomes" id="UP001500755"/>
    </source>
</evidence>
<evidence type="ECO:0000256" key="2">
    <source>
        <dbReference type="PROSITE-ProRule" id="PRU00169"/>
    </source>
</evidence>
<feature type="DNA-binding region" description="OmpR/PhoB-type" evidence="3">
    <location>
        <begin position="136"/>
        <end position="230"/>
    </location>
</feature>
<comment type="caution">
    <text evidence="6">The sequence shown here is derived from an EMBL/GenBank/DDBJ whole genome shotgun (WGS) entry which is preliminary data.</text>
</comment>
<sequence length="238" mass="25651">MAHILIAEDEENIARFIAKGLTKAGHTSDIAADGMFTLQSALHGGYDLVILDVGLPTIDGFAILAALRESKNPTPVIMCTARDSSEDTVHGLTGGAVDYIPKPFAVSELVARVELRLQPAVASPGPATGGHAAVGEPELRNGALVLDVRTRQATIGNHIIDLSAREFTLAELFVRNPAVVLERAQILDEVWGYDYDGKSNVVEVYVRYLRQKFGHDAIETVRGLGYRMPRDPVLSPVG</sequence>
<dbReference type="PANTHER" id="PTHR48111:SF38">
    <property type="entry name" value="TWO-COMPONENT RESPONSE REGULATOR"/>
    <property type="match status" value="1"/>
</dbReference>
<protein>
    <submittedName>
        <fullName evidence="6">Response regulator transcription factor</fullName>
    </submittedName>
</protein>
<evidence type="ECO:0000256" key="1">
    <source>
        <dbReference type="ARBA" id="ARBA00023125"/>
    </source>
</evidence>
<dbReference type="InterPro" id="IPR001867">
    <property type="entry name" value="OmpR/PhoB-type_DNA-bd"/>
</dbReference>
<dbReference type="Pfam" id="PF00486">
    <property type="entry name" value="Trans_reg_C"/>
    <property type="match status" value="1"/>
</dbReference>
<dbReference type="InterPro" id="IPR001789">
    <property type="entry name" value="Sig_transdc_resp-reg_receiver"/>
</dbReference>
<dbReference type="InterPro" id="IPR036388">
    <property type="entry name" value="WH-like_DNA-bd_sf"/>
</dbReference>
<evidence type="ECO:0000313" key="6">
    <source>
        <dbReference type="EMBL" id="GAA2009322.1"/>
    </source>
</evidence>
<dbReference type="Gene3D" id="1.10.10.10">
    <property type="entry name" value="Winged helix-like DNA-binding domain superfamily/Winged helix DNA-binding domain"/>
    <property type="match status" value="1"/>
</dbReference>
<evidence type="ECO:0000256" key="3">
    <source>
        <dbReference type="PROSITE-ProRule" id="PRU01091"/>
    </source>
</evidence>
<dbReference type="InterPro" id="IPR039420">
    <property type="entry name" value="WalR-like"/>
</dbReference>
<feature type="domain" description="OmpR/PhoB-type" evidence="5">
    <location>
        <begin position="136"/>
        <end position="230"/>
    </location>
</feature>
<dbReference type="PROSITE" id="PS50110">
    <property type="entry name" value="RESPONSE_REGULATORY"/>
    <property type="match status" value="1"/>
</dbReference>
<evidence type="ECO:0000259" key="4">
    <source>
        <dbReference type="PROSITE" id="PS50110"/>
    </source>
</evidence>
<dbReference type="PROSITE" id="PS51755">
    <property type="entry name" value="OMPR_PHOB"/>
    <property type="match status" value="1"/>
</dbReference>